<name>W1YSL5_9ZZZZ</name>
<dbReference type="SUPFAM" id="SSF75620">
    <property type="entry name" value="Release factor"/>
    <property type="match status" value="1"/>
</dbReference>
<dbReference type="AlphaFoldDB" id="W1YSL5"/>
<evidence type="ECO:0000313" key="3">
    <source>
        <dbReference type="EMBL" id="ETJ44745.1"/>
    </source>
</evidence>
<dbReference type="SMART" id="SM00937">
    <property type="entry name" value="PCRF"/>
    <property type="match status" value="1"/>
</dbReference>
<dbReference type="Gene3D" id="3.30.70.1660">
    <property type="match status" value="1"/>
</dbReference>
<dbReference type="InterPro" id="IPR045853">
    <property type="entry name" value="Pep_chain_release_fac_I_sf"/>
</dbReference>
<accession>W1YSL5</accession>
<feature type="domain" description="Peptide chain release factor" evidence="2">
    <location>
        <begin position="1"/>
        <end position="85"/>
    </location>
</feature>
<dbReference type="InterPro" id="IPR005139">
    <property type="entry name" value="PCRF"/>
</dbReference>
<comment type="caution">
    <text evidence="3">The sequence shown here is derived from an EMBL/GenBank/DDBJ whole genome shotgun (WGS) entry which is preliminary data.</text>
</comment>
<proteinExistence type="predicted"/>
<feature type="non-terminal residue" evidence="3">
    <location>
        <position position="1"/>
    </location>
</feature>
<dbReference type="EMBL" id="AZMM01001257">
    <property type="protein sequence ID" value="ETJ44745.1"/>
    <property type="molecule type" value="Genomic_DNA"/>
</dbReference>
<reference evidence="3" key="1">
    <citation type="submission" date="2013-12" db="EMBL/GenBank/DDBJ databases">
        <title>A Varibaculum cambriense genome reconstructed from a premature infant gut community with otherwise low bacterial novelty that shifts toward anaerobic metabolism during the third week of life.</title>
        <authorList>
            <person name="Brown C.T."/>
            <person name="Sharon I."/>
            <person name="Thomas B.C."/>
            <person name="Castelle C.J."/>
            <person name="Morowitz M.J."/>
            <person name="Banfield J.F."/>
        </authorList>
    </citation>
    <scope>NUCLEOTIDE SEQUENCE</scope>
</reference>
<gene>
    <name evidence="3" type="ORF">Q604_UNBC01257G0001</name>
</gene>
<dbReference type="InterPro" id="IPR050057">
    <property type="entry name" value="Prokaryotic/Mito_RF"/>
</dbReference>
<dbReference type="PANTHER" id="PTHR43804">
    <property type="entry name" value="LD18447P"/>
    <property type="match status" value="1"/>
</dbReference>
<dbReference type="Pfam" id="PF03462">
    <property type="entry name" value="PCRF"/>
    <property type="match status" value="1"/>
</dbReference>
<feature type="non-terminal residue" evidence="3">
    <location>
        <position position="86"/>
    </location>
</feature>
<dbReference type="PANTHER" id="PTHR43804:SF7">
    <property type="entry name" value="LD18447P"/>
    <property type="match status" value="1"/>
</dbReference>
<protein>
    <submittedName>
        <fullName evidence="3">Peptide chain release factor 1</fullName>
    </submittedName>
</protein>
<evidence type="ECO:0000259" key="2">
    <source>
        <dbReference type="SMART" id="SM00937"/>
    </source>
</evidence>
<sequence length="86" mass="9689">EAKEKSEQLEQQLQVLLLPKDPDDERNAFLEVRAGTGGDEAALFAGDLFRMYSRYAEARRWRVEIMSASEGEHGGYKEIIAKISGD</sequence>
<evidence type="ECO:0000256" key="1">
    <source>
        <dbReference type="ARBA" id="ARBA00022481"/>
    </source>
</evidence>
<organism evidence="3">
    <name type="scientific">human gut metagenome</name>
    <dbReference type="NCBI Taxonomy" id="408170"/>
    <lineage>
        <taxon>unclassified sequences</taxon>
        <taxon>metagenomes</taxon>
        <taxon>organismal metagenomes</taxon>
    </lineage>
</organism>
<keyword evidence="1" id="KW-0488">Methylation</keyword>
<dbReference type="GO" id="GO:0006415">
    <property type="term" value="P:translational termination"/>
    <property type="evidence" value="ECO:0007669"/>
    <property type="project" value="InterPro"/>
</dbReference>